<dbReference type="Proteomes" id="UP000289323">
    <property type="component" value="Unassembled WGS sequence"/>
</dbReference>
<dbReference type="EMBL" id="OUUZ01000015">
    <property type="protein sequence ID" value="SPQ25641.1"/>
    <property type="molecule type" value="Genomic_DNA"/>
</dbReference>
<protein>
    <submittedName>
        <fullName evidence="2">242d6f85-7504-4113-875a-1cb761af1c97</fullName>
    </submittedName>
</protein>
<gene>
    <name evidence="2" type="ORF">TT172_LOCUS8060</name>
</gene>
<organism evidence="2 3">
    <name type="scientific">Thermothielavioides terrestris</name>
    <dbReference type="NCBI Taxonomy" id="2587410"/>
    <lineage>
        <taxon>Eukaryota</taxon>
        <taxon>Fungi</taxon>
        <taxon>Dikarya</taxon>
        <taxon>Ascomycota</taxon>
        <taxon>Pezizomycotina</taxon>
        <taxon>Sordariomycetes</taxon>
        <taxon>Sordariomycetidae</taxon>
        <taxon>Sordariales</taxon>
        <taxon>Chaetomiaceae</taxon>
        <taxon>Thermothielavioides</taxon>
    </lineage>
</organism>
<evidence type="ECO:0000313" key="2">
    <source>
        <dbReference type="EMBL" id="SPQ25641.1"/>
    </source>
</evidence>
<proteinExistence type="predicted"/>
<dbReference type="AlphaFoldDB" id="A0A446BT21"/>
<feature type="signal peptide" evidence="1">
    <location>
        <begin position="1"/>
        <end position="27"/>
    </location>
</feature>
<feature type="chain" id="PRO_5019509334" evidence="1">
    <location>
        <begin position="28"/>
        <end position="305"/>
    </location>
</feature>
<evidence type="ECO:0000256" key="1">
    <source>
        <dbReference type="SAM" id="SignalP"/>
    </source>
</evidence>
<sequence>MESLHAAARPFRFLLIILISSSFSAFAAQNRKDLCGLSIHTADFPGVGNFSAIEATWTIPGVRPRPDISGMNPPYVFYGVSLCCGENCSSRVSAGMMAAPWAWNETGYSFTAIPIYQLSPDFPQRQVPQEHNFYFNSSDTLWTRLTIESPTRAHITFSKFITDDTNLTVTADIDIGNDGEQPLANVVTRGNGVEVHDPISSRWRNISVAPLCGESAWWFVSDKFDPGEDTERWDPLPRFSPILIAGHGLETTQGKSFPRDLPLSGQARFWTMVRDEAGRTEELCTVKGFVDTGMTMVHAPNAWGI</sequence>
<name>A0A446BT21_9PEZI</name>
<keyword evidence="1" id="KW-0732">Signal</keyword>
<evidence type="ECO:0000313" key="3">
    <source>
        <dbReference type="Proteomes" id="UP000289323"/>
    </source>
</evidence>
<accession>A0A446BT21</accession>
<reference evidence="2 3" key="1">
    <citation type="submission" date="2018-04" db="EMBL/GenBank/DDBJ databases">
        <authorList>
            <person name="Huttner S."/>
            <person name="Dainat J."/>
        </authorList>
    </citation>
    <scope>NUCLEOTIDE SEQUENCE [LARGE SCALE GENOMIC DNA]</scope>
</reference>
<dbReference type="InterPro" id="IPR038656">
    <property type="entry name" value="Peptidase_G1_sf"/>
</dbReference>
<dbReference type="Gene3D" id="2.60.120.700">
    <property type="entry name" value="Peptidase G1"/>
    <property type="match status" value="1"/>
</dbReference>